<dbReference type="InParanoid" id="A0A6J0PQH1"/>
<dbReference type="Proteomes" id="UP000504607">
    <property type="component" value="Chromosome 13"/>
</dbReference>
<keyword evidence="2 5" id="KW-0479">Metal-binding</keyword>
<dbReference type="GO" id="GO:0005506">
    <property type="term" value="F:iron ion binding"/>
    <property type="evidence" value="ECO:0007669"/>
    <property type="project" value="InterPro"/>
</dbReference>
<feature type="transmembrane region" description="Helical" evidence="7">
    <location>
        <begin position="6"/>
        <end position="23"/>
    </location>
</feature>
<evidence type="ECO:0000256" key="1">
    <source>
        <dbReference type="ARBA" id="ARBA00010617"/>
    </source>
</evidence>
<dbReference type="OrthoDB" id="1470350at2759"/>
<dbReference type="GeneID" id="105055892"/>
<evidence type="ECO:0000313" key="8">
    <source>
        <dbReference type="Proteomes" id="UP000504607"/>
    </source>
</evidence>
<gene>
    <name evidence="9" type="primary">LOC105055892</name>
</gene>
<keyword evidence="7" id="KW-0812">Transmembrane</keyword>
<dbReference type="PRINTS" id="PR00385">
    <property type="entry name" value="P450"/>
</dbReference>
<accession>A0A6J0PQH1</accession>
<evidence type="ECO:0000256" key="3">
    <source>
        <dbReference type="ARBA" id="ARBA00023002"/>
    </source>
</evidence>
<dbReference type="GO" id="GO:0006629">
    <property type="term" value="P:lipid metabolic process"/>
    <property type="evidence" value="ECO:0007669"/>
    <property type="project" value="UniProtKB-ARBA"/>
</dbReference>
<evidence type="ECO:0000256" key="5">
    <source>
        <dbReference type="PIRSR" id="PIRSR602401-1"/>
    </source>
</evidence>
<organism evidence="8 9">
    <name type="scientific">Elaeis guineensis var. tenera</name>
    <name type="common">Oil palm</name>
    <dbReference type="NCBI Taxonomy" id="51953"/>
    <lineage>
        <taxon>Eukaryota</taxon>
        <taxon>Viridiplantae</taxon>
        <taxon>Streptophyta</taxon>
        <taxon>Embryophyta</taxon>
        <taxon>Tracheophyta</taxon>
        <taxon>Spermatophyta</taxon>
        <taxon>Magnoliopsida</taxon>
        <taxon>Liliopsida</taxon>
        <taxon>Arecaceae</taxon>
        <taxon>Arecoideae</taxon>
        <taxon>Cocoseae</taxon>
        <taxon>Elaeidinae</taxon>
        <taxon>Elaeis</taxon>
    </lineage>
</organism>
<keyword evidence="3 6" id="KW-0560">Oxidoreductase</keyword>
<dbReference type="AlphaFoldDB" id="A0A6J0PQH1"/>
<dbReference type="PANTHER" id="PTHR24296">
    <property type="entry name" value="CYTOCHROME P450"/>
    <property type="match status" value="1"/>
</dbReference>
<dbReference type="GO" id="GO:0016705">
    <property type="term" value="F:oxidoreductase activity, acting on paired donors, with incorporation or reduction of molecular oxygen"/>
    <property type="evidence" value="ECO:0007669"/>
    <property type="project" value="InterPro"/>
</dbReference>
<keyword evidence="7" id="KW-0472">Membrane</keyword>
<keyword evidence="6" id="KW-0503">Monooxygenase</keyword>
<sequence>MGDEFSLLPALLFITFFFFYYYIQRCSCEKKSSRKPPTKISFFEMVKNKKRILEWTTELVLASPTNTITMPYTVITSNPKNIEHILMTNFHNYPKGDDFTAIFSELLGHGIINSDGDRWKLHRKAAGHEFNSKNLRTIILDKAHNEVADRLVPLLSKAAATGASLDLHDLLDRLAFDVIFQIVSEVDPAWLGYDKEENVDVVRFIHAYEVVMGAVNRRFNQPCFLWKLQRLLGIGSERRLKEEIGDVHEFAMKIVKQRKGRKPEELRSSGDFLSRCVLHGNSLDEFLRDIIINFVFAGWETTPTAMTWFFWLVSTRPEVEEWILDEIDSVRERHENPDGKLTLDELREMDYLHAVLSETLRLYPPVPLCLRRCAEDDMLPDGTLVKKGWRVIYNSYAMGMMESIWGEDCKEFKPERWLENGVFQPKSPYQFPVFNAGPRTCLGKETAYIQMKVFAANVIEKFSFDVAVKTEIEFVTTLNLKGGLLASVRRRSKGKEASDCLLVEVRSSLIMHSHPSKVDLQCRVPTAGIRAPCS</sequence>
<dbReference type="Pfam" id="PF00067">
    <property type="entry name" value="p450"/>
    <property type="match status" value="1"/>
</dbReference>
<keyword evidence="8" id="KW-1185">Reference proteome</keyword>
<dbReference type="PROSITE" id="PS00086">
    <property type="entry name" value="CYTOCHROME_P450"/>
    <property type="match status" value="1"/>
</dbReference>
<keyword evidence="5 6" id="KW-0349">Heme</keyword>
<dbReference type="InterPro" id="IPR002401">
    <property type="entry name" value="Cyt_P450_E_grp-I"/>
</dbReference>
<evidence type="ECO:0000313" key="9">
    <source>
        <dbReference type="RefSeq" id="XP_019709984.1"/>
    </source>
</evidence>
<feature type="binding site" description="axial binding residue" evidence="5">
    <location>
        <position position="441"/>
    </location>
    <ligand>
        <name>heme</name>
        <dbReference type="ChEBI" id="CHEBI:30413"/>
    </ligand>
    <ligandPart>
        <name>Fe</name>
        <dbReference type="ChEBI" id="CHEBI:18248"/>
    </ligandPart>
</feature>
<dbReference type="InterPro" id="IPR017972">
    <property type="entry name" value="Cyt_P450_CS"/>
</dbReference>
<dbReference type="Gene3D" id="1.10.630.10">
    <property type="entry name" value="Cytochrome P450"/>
    <property type="match status" value="1"/>
</dbReference>
<protein>
    <submittedName>
        <fullName evidence="9">Cytochrome P450 94B3-like</fullName>
    </submittedName>
</protein>
<dbReference type="RefSeq" id="XP_019709984.1">
    <property type="nucleotide sequence ID" value="XM_019854425.2"/>
</dbReference>
<evidence type="ECO:0000256" key="2">
    <source>
        <dbReference type="ARBA" id="ARBA00022723"/>
    </source>
</evidence>
<dbReference type="PRINTS" id="PR00463">
    <property type="entry name" value="EP450I"/>
</dbReference>
<dbReference type="InterPro" id="IPR036396">
    <property type="entry name" value="Cyt_P450_sf"/>
</dbReference>
<dbReference type="GO" id="GO:0020037">
    <property type="term" value="F:heme binding"/>
    <property type="evidence" value="ECO:0007669"/>
    <property type="project" value="InterPro"/>
</dbReference>
<keyword evidence="7" id="KW-1133">Transmembrane helix</keyword>
<dbReference type="SUPFAM" id="SSF48264">
    <property type="entry name" value="Cytochrome P450"/>
    <property type="match status" value="1"/>
</dbReference>
<evidence type="ECO:0000256" key="7">
    <source>
        <dbReference type="SAM" id="Phobius"/>
    </source>
</evidence>
<dbReference type="KEGG" id="egu:105055892"/>
<dbReference type="GO" id="GO:0004497">
    <property type="term" value="F:monooxygenase activity"/>
    <property type="evidence" value="ECO:0007669"/>
    <property type="project" value="UniProtKB-KW"/>
</dbReference>
<comment type="cofactor">
    <cofactor evidence="5">
        <name>heme</name>
        <dbReference type="ChEBI" id="CHEBI:30413"/>
    </cofactor>
</comment>
<evidence type="ECO:0000256" key="4">
    <source>
        <dbReference type="ARBA" id="ARBA00023004"/>
    </source>
</evidence>
<reference evidence="9" key="1">
    <citation type="submission" date="2025-08" db="UniProtKB">
        <authorList>
            <consortium name="RefSeq"/>
        </authorList>
    </citation>
    <scope>IDENTIFICATION</scope>
</reference>
<proteinExistence type="inferred from homology"/>
<comment type="similarity">
    <text evidence="1 6">Belongs to the cytochrome P450 family.</text>
</comment>
<name>A0A6J0PQH1_ELAGV</name>
<dbReference type="CDD" id="cd11064">
    <property type="entry name" value="CYP86A"/>
    <property type="match status" value="1"/>
</dbReference>
<keyword evidence="4 5" id="KW-0408">Iron</keyword>
<evidence type="ECO:0000256" key="6">
    <source>
        <dbReference type="RuleBase" id="RU000461"/>
    </source>
</evidence>
<dbReference type="InterPro" id="IPR001128">
    <property type="entry name" value="Cyt_P450"/>
</dbReference>